<organism evidence="2 3">
    <name type="scientific">Trypanosoma conorhini</name>
    <dbReference type="NCBI Taxonomy" id="83891"/>
    <lineage>
        <taxon>Eukaryota</taxon>
        <taxon>Discoba</taxon>
        <taxon>Euglenozoa</taxon>
        <taxon>Kinetoplastea</taxon>
        <taxon>Metakinetoplastina</taxon>
        <taxon>Trypanosomatida</taxon>
        <taxon>Trypanosomatidae</taxon>
        <taxon>Trypanosoma</taxon>
    </lineage>
</organism>
<feature type="compositionally biased region" description="Low complexity" evidence="1">
    <location>
        <begin position="58"/>
        <end position="67"/>
    </location>
</feature>
<evidence type="ECO:0000313" key="2">
    <source>
        <dbReference type="EMBL" id="RNE96977.1"/>
    </source>
</evidence>
<gene>
    <name evidence="2" type="ORF">Tco025E_09583</name>
</gene>
<dbReference type="EMBL" id="MKKU01001191">
    <property type="protein sequence ID" value="RNE96977.1"/>
    <property type="molecule type" value="Genomic_DNA"/>
</dbReference>
<evidence type="ECO:0000313" key="3">
    <source>
        <dbReference type="Proteomes" id="UP000284403"/>
    </source>
</evidence>
<comment type="caution">
    <text evidence="2">The sequence shown here is derived from an EMBL/GenBank/DDBJ whole genome shotgun (WGS) entry which is preliminary data.</text>
</comment>
<proteinExistence type="predicted"/>
<dbReference type="RefSeq" id="XP_029223486.1">
    <property type="nucleotide sequence ID" value="XM_029376395.1"/>
</dbReference>
<dbReference type="GeneID" id="40323194"/>
<sequence>MRWPNAHRSGRRKGPHRSGAGTCRFAASHSSDERVSATPHLLAGRSGAPDRSRRRRQAAASPRQSTSARRRFAGCGGGCPTHRHKGARRHLGASVRRHVRFPFAELDPALREMCLRSAPGLGALHCEALHQLHLAACKELAAAFNRSIGDGGAPASREVGIAIVPLLKPGKPGK</sequence>
<evidence type="ECO:0000256" key="1">
    <source>
        <dbReference type="SAM" id="MobiDB-lite"/>
    </source>
</evidence>
<dbReference type="Proteomes" id="UP000284403">
    <property type="component" value="Unassembled WGS sequence"/>
</dbReference>
<accession>A0A422MUU6</accession>
<name>A0A422MUU6_9TRYP</name>
<keyword evidence="3" id="KW-1185">Reference proteome</keyword>
<feature type="compositionally biased region" description="Basic residues" evidence="1">
    <location>
        <begin position="81"/>
        <end position="91"/>
    </location>
</feature>
<reference evidence="2 3" key="1">
    <citation type="journal article" date="2018" name="BMC Genomics">
        <title>Genomic comparison of Trypanosoma conorhini and Trypanosoma rangeli to Trypanosoma cruzi strains of high and low virulence.</title>
        <authorList>
            <person name="Bradwell K.R."/>
            <person name="Koparde V.N."/>
            <person name="Matveyev A.V."/>
            <person name="Serrano M.G."/>
            <person name="Alves J.M."/>
            <person name="Parikh H."/>
            <person name="Huang B."/>
            <person name="Lee V."/>
            <person name="Espinosa-Alvarez O."/>
            <person name="Ortiz P.A."/>
            <person name="Costa-Martins A.G."/>
            <person name="Teixeira M.M."/>
            <person name="Buck G.A."/>
        </authorList>
    </citation>
    <scope>NUCLEOTIDE SEQUENCE [LARGE SCALE GENOMIC DNA]</scope>
    <source>
        <strain evidence="2 3">025E</strain>
    </source>
</reference>
<feature type="region of interest" description="Disordered" evidence="1">
    <location>
        <begin position="1"/>
        <end position="91"/>
    </location>
</feature>
<protein>
    <submittedName>
        <fullName evidence="2">Tcoingi protein</fullName>
    </submittedName>
</protein>
<dbReference type="AlphaFoldDB" id="A0A422MUU6"/>